<organism evidence="2 3">
    <name type="scientific">Fuerstiella marisgermanici</name>
    <dbReference type="NCBI Taxonomy" id="1891926"/>
    <lineage>
        <taxon>Bacteria</taxon>
        <taxon>Pseudomonadati</taxon>
        <taxon>Planctomycetota</taxon>
        <taxon>Planctomycetia</taxon>
        <taxon>Planctomycetales</taxon>
        <taxon>Planctomycetaceae</taxon>
        <taxon>Fuerstiella</taxon>
    </lineage>
</organism>
<proteinExistence type="predicted"/>
<accession>A0A1P8WB62</accession>
<dbReference type="AlphaFoldDB" id="A0A1P8WB62"/>
<keyword evidence="1" id="KW-0472">Membrane</keyword>
<dbReference type="KEGG" id="fmr:Fuma_00871"/>
<protein>
    <submittedName>
        <fullName evidence="2">Uncharacterized protein</fullName>
    </submittedName>
</protein>
<keyword evidence="1" id="KW-1133">Transmembrane helix</keyword>
<evidence type="ECO:0000313" key="2">
    <source>
        <dbReference type="EMBL" id="APZ91285.1"/>
    </source>
</evidence>
<dbReference type="Proteomes" id="UP000187735">
    <property type="component" value="Chromosome"/>
</dbReference>
<dbReference type="STRING" id="1891926.Fuma_00871"/>
<reference evidence="2 3" key="1">
    <citation type="journal article" date="2016" name="Front. Microbiol.">
        <title>Fuerstia marisgermanicae gen. nov., sp. nov., an Unusual Member of the Phylum Planctomycetes from the German Wadden Sea.</title>
        <authorList>
            <person name="Kohn T."/>
            <person name="Heuer A."/>
            <person name="Jogler M."/>
            <person name="Vollmers J."/>
            <person name="Boedeker C."/>
            <person name="Bunk B."/>
            <person name="Rast P."/>
            <person name="Borchert D."/>
            <person name="Glockner I."/>
            <person name="Freese H.M."/>
            <person name="Klenk H.P."/>
            <person name="Overmann J."/>
            <person name="Kaster A.K."/>
            <person name="Rohde M."/>
            <person name="Wiegand S."/>
            <person name="Jogler C."/>
        </authorList>
    </citation>
    <scope>NUCLEOTIDE SEQUENCE [LARGE SCALE GENOMIC DNA]</scope>
    <source>
        <strain evidence="2 3">NH11</strain>
    </source>
</reference>
<gene>
    <name evidence="2" type="ORF">Fuma_00871</name>
</gene>
<name>A0A1P8WB62_9PLAN</name>
<dbReference type="EMBL" id="CP017641">
    <property type="protein sequence ID" value="APZ91285.1"/>
    <property type="molecule type" value="Genomic_DNA"/>
</dbReference>
<keyword evidence="1" id="KW-0812">Transmembrane</keyword>
<evidence type="ECO:0000256" key="1">
    <source>
        <dbReference type="SAM" id="Phobius"/>
    </source>
</evidence>
<evidence type="ECO:0000313" key="3">
    <source>
        <dbReference type="Proteomes" id="UP000187735"/>
    </source>
</evidence>
<sequence length="159" mass="18264">MQCLIHLALLLIARLGLFLSVVAWVVGQWWSCTFLIRGVRVELISYGLILSHRPPLDAWDLVVATCEGSWKFSAGRSDDEWLFNDWLFGYDVKLVPAYSPFVNHEIPSRWGVPGLTRANAHGTRIIAFSYWLVVTIFATFYTVLKYVYRKRPESPPCKN</sequence>
<feature type="transmembrane region" description="Helical" evidence="1">
    <location>
        <begin position="128"/>
        <end position="148"/>
    </location>
</feature>
<keyword evidence="3" id="KW-1185">Reference proteome</keyword>